<organism evidence="3 4">
    <name type="scientific">Albidovulum salinarum</name>
    <dbReference type="NCBI Taxonomy" id="2984153"/>
    <lineage>
        <taxon>Bacteria</taxon>
        <taxon>Pseudomonadati</taxon>
        <taxon>Pseudomonadota</taxon>
        <taxon>Alphaproteobacteria</taxon>
        <taxon>Rhodobacterales</taxon>
        <taxon>Paracoccaceae</taxon>
        <taxon>Albidovulum</taxon>
    </lineage>
</organism>
<dbReference type="SMART" id="SM00829">
    <property type="entry name" value="PKS_ER"/>
    <property type="match status" value="1"/>
</dbReference>
<dbReference type="Pfam" id="PF08240">
    <property type="entry name" value="ADH_N"/>
    <property type="match status" value="1"/>
</dbReference>
<dbReference type="Gene3D" id="3.90.180.10">
    <property type="entry name" value="Medium-chain alcohol dehydrogenases, catalytic domain"/>
    <property type="match status" value="1"/>
</dbReference>
<evidence type="ECO:0000256" key="1">
    <source>
        <dbReference type="ARBA" id="ARBA00022857"/>
    </source>
</evidence>
<dbReference type="PANTHER" id="PTHR44154">
    <property type="entry name" value="QUINONE OXIDOREDUCTASE"/>
    <property type="match status" value="1"/>
</dbReference>
<dbReference type="PANTHER" id="PTHR44154:SF1">
    <property type="entry name" value="QUINONE OXIDOREDUCTASE"/>
    <property type="match status" value="1"/>
</dbReference>
<dbReference type="Gene3D" id="3.40.50.720">
    <property type="entry name" value="NAD(P)-binding Rossmann-like Domain"/>
    <property type="match status" value="1"/>
</dbReference>
<sequence>MKAVWYEAFGPAAEVLTVGALPDPVPGPGEVLVRLRASGVNPSDVKLRAGARAGAVMAWPRIVPHSDGAGVIEAVGAGVDSARIGDRVWIWNGGWQRQFGTAAELIALPAEQAVRLPEAAGFAEGACLGIPAMTAWHAVFADGPVAGKTVLVTGGAGTVGRYACQMAALGGARVIATVSSAEKAAHSTAAEWVNYRDSDVAGAVIEMTGGEGVDRIVEIDFAANQAASLALLKPGGVIATYASASQMRPVLDFYPFMFKNVTLRMILVYLLDPATRRRGEAQLTEWLEAGALSHAVVPGDGLADCAAAHEMVEAGTKLGTVVMEWGG</sequence>
<evidence type="ECO:0000313" key="3">
    <source>
        <dbReference type="EMBL" id="MCU9848484.1"/>
    </source>
</evidence>
<dbReference type="InterPro" id="IPR036291">
    <property type="entry name" value="NAD(P)-bd_dom_sf"/>
</dbReference>
<evidence type="ECO:0000313" key="4">
    <source>
        <dbReference type="Proteomes" id="UP001209535"/>
    </source>
</evidence>
<dbReference type="SUPFAM" id="SSF51735">
    <property type="entry name" value="NAD(P)-binding Rossmann-fold domains"/>
    <property type="match status" value="1"/>
</dbReference>
<keyword evidence="4" id="KW-1185">Reference proteome</keyword>
<dbReference type="Pfam" id="PF00107">
    <property type="entry name" value="ADH_zinc_N"/>
    <property type="match status" value="1"/>
</dbReference>
<gene>
    <name evidence="3" type="ORF">OEZ60_10725</name>
</gene>
<dbReference type="InterPro" id="IPR013149">
    <property type="entry name" value="ADH-like_C"/>
</dbReference>
<keyword evidence="1" id="KW-0521">NADP</keyword>
<dbReference type="InterPro" id="IPR013154">
    <property type="entry name" value="ADH-like_N"/>
</dbReference>
<feature type="domain" description="Enoyl reductase (ER)" evidence="2">
    <location>
        <begin position="12"/>
        <end position="323"/>
    </location>
</feature>
<dbReference type="Proteomes" id="UP001209535">
    <property type="component" value="Unassembled WGS sequence"/>
</dbReference>
<proteinExistence type="predicted"/>
<accession>A0ABT2X541</accession>
<dbReference type="InterPro" id="IPR020843">
    <property type="entry name" value="ER"/>
</dbReference>
<dbReference type="SUPFAM" id="SSF50129">
    <property type="entry name" value="GroES-like"/>
    <property type="match status" value="1"/>
</dbReference>
<evidence type="ECO:0000259" key="2">
    <source>
        <dbReference type="SMART" id="SM00829"/>
    </source>
</evidence>
<name>A0ABT2X541_9RHOB</name>
<reference evidence="3 4" key="1">
    <citation type="submission" date="2022-10" db="EMBL/GenBank/DDBJ databases">
        <title>Defluviimonas sp. nov., isolated from ocean surface sediments.</title>
        <authorList>
            <person name="He W."/>
            <person name="Wang L."/>
            <person name="Zhang D.-F."/>
        </authorList>
    </citation>
    <scope>NUCLEOTIDE SEQUENCE [LARGE SCALE GENOMIC DNA]</scope>
    <source>
        <strain evidence="3 4">WL0024</strain>
    </source>
</reference>
<dbReference type="CDD" id="cd08253">
    <property type="entry name" value="zeta_crystallin"/>
    <property type="match status" value="1"/>
</dbReference>
<dbReference type="EMBL" id="JAOVQO010000009">
    <property type="protein sequence ID" value="MCU9848484.1"/>
    <property type="molecule type" value="Genomic_DNA"/>
</dbReference>
<dbReference type="InterPro" id="IPR051603">
    <property type="entry name" value="Zinc-ADH_QOR/CCCR"/>
</dbReference>
<comment type="caution">
    <text evidence="3">The sequence shown here is derived from an EMBL/GenBank/DDBJ whole genome shotgun (WGS) entry which is preliminary data.</text>
</comment>
<dbReference type="InterPro" id="IPR011032">
    <property type="entry name" value="GroES-like_sf"/>
</dbReference>
<protein>
    <submittedName>
        <fullName evidence="3">NADPH:quinone reductase</fullName>
    </submittedName>
</protein>
<dbReference type="RefSeq" id="WP_263335849.1">
    <property type="nucleotide sequence ID" value="NZ_JAOVQO010000009.1"/>
</dbReference>